<dbReference type="PANTHER" id="PTHR12302:SF3">
    <property type="entry name" value="SERINE_THREONINE-PROTEIN KINASE 31"/>
    <property type="match status" value="1"/>
</dbReference>
<dbReference type="PROSITE" id="PS50830">
    <property type="entry name" value="TNASE_3"/>
    <property type="match status" value="1"/>
</dbReference>
<feature type="domain" description="TNase-like" evidence="4">
    <location>
        <begin position="43"/>
        <end position="173"/>
    </location>
</feature>
<name>A0A518B2A6_9BACT</name>
<proteinExistence type="predicted"/>
<evidence type="ECO:0000256" key="3">
    <source>
        <dbReference type="ARBA" id="ARBA00022801"/>
    </source>
</evidence>
<keyword evidence="2" id="KW-0255">Endonuclease</keyword>
<accession>A0A518B2A6</accession>
<dbReference type="KEGG" id="knv:Pan216_19360"/>
<dbReference type="OrthoDB" id="4376109at2"/>
<evidence type="ECO:0000259" key="4">
    <source>
        <dbReference type="PROSITE" id="PS50830"/>
    </source>
</evidence>
<reference evidence="5 6" key="1">
    <citation type="submission" date="2019-02" db="EMBL/GenBank/DDBJ databases">
        <title>Deep-cultivation of Planctomycetes and their phenomic and genomic characterization uncovers novel biology.</title>
        <authorList>
            <person name="Wiegand S."/>
            <person name="Jogler M."/>
            <person name="Boedeker C."/>
            <person name="Pinto D."/>
            <person name="Vollmers J."/>
            <person name="Rivas-Marin E."/>
            <person name="Kohn T."/>
            <person name="Peeters S.H."/>
            <person name="Heuer A."/>
            <person name="Rast P."/>
            <person name="Oberbeckmann S."/>
            <person name="Bunk B."/>
            <person name="Jeske O."/>
            <person name="Meyerdierks A."/>
            <person name="Storesund J.E."/>
            <person name="Kallscheuer N."/>
            <person name="Luecker S."/>
            <person name="Lage O.M."/>
            <person name="Pohl T."/>
            <person name="Merkel B.J."/>
            <person name="Hornburger P."/>
            <person name="Mueller R.-W."/>
            <person name="Bruemmer F."/>
            <person name="Labrenz M."/>
            <person name="Spormann A.M."/>
            <person name="Op den Camp H."/>
            <person name="Overmann J."/>
            <person name="Amann R."/>
            <person name="Jetten M.S.M."/>
            <person name="Mascher T."/>
            <person name="Medema M.H."/>
            <person name="Devos D.P."/>
            <person name="Kaster A.-K."/>
            <person name="Ovreas L."/>
            <person name="Rohde M."/>
            <person name="Galperin M.Y."/>
            <person name="Jogler C."/>
        </authorList>
    </citation>
    <scope>NUCLEOTIDE SEQUENCE [LARGE SCALE GENOMIC DNA]</scope>
    <source>
        <strain evidence="5 6">Pan216</strain>
    </source>
</reference>
<dbReference type="RefSeq" id="WP_145257720.1">
    <property type="nucleotide sequence ID" value="NZ_CP036279.1"/>
</dbReference>
<evidence type="ECO:0000313" key="5">
    <source>
        <dbReference type="EMBL" id="QDU61082.1"/>
    </source>
</evidence>
<dbReference type="EMBL" id="CP036279">
    <property type="protein sequence ID" value="QDU61082.1"/>
    <property type="molecule type" value="Genomic_DNA"/>
</dbReference>
<keyword evidence="3" id="KW-0378">Hydrolase</keyword>
<evidence type="ECO:0000256" key="1">
    <source>
        <dbReference type="ARBA" id="ARBA00022722"/>
    </source>
</evidence>
<dbReference type="SUPFAM" id="SSF50199">
    <property type="entry name" value="Staphylococcal nuclease"/>
    <property type="match status" value="1"/>
</dbReference>
<keyword evidence="1" id="KW-0540">Nuclease</keyword>
<dbReference type="GO" id="GO:0004519">
    <property type="term" value="F:endonuclease activity"/>
    <property type="evidence" value="ECO:0007669"/>
    <property type="project" value="UniProtKB-KW"/>
</dbReference>
<dbReference type="InterPro" id="IPR016071">
    <property type="entry name" value="Staphylococal_nuclease_OB-fold"/>
</dbReference>
<dbReference type="Gene3D" id="2.40.50.90">
    <property type="match status" value="1"/>
</dbReference>
<dbReference type="GO" id="GO:0016787">
    <property type="term" value="F:hydrolase activity"/>
    <property type="evidence" value="ECO:0007669"/>
    <property type="project" value="UniProtKB-KW"/>
</dbReference>
<gene>
    <name evidence="5" type="ORF">Pan216_19360</name>
</gene>
<dbReference type="Pfam" id="PF00565">
    <property type="entry name" value="SNase"/>
    <property type="match status" value="1"/>
</dbReference>
<dbReference type="InterPro" id="IPR035437">
    <property type="entry name" value="SNase_OB-fold_sf"/>
</dbReference>
<dbReference type="AlphaFoldDB" id="A0A518B2A6"/>
<keyword evidence="6" id="KW-1185">Reference proteome</keyword>
<evidence type="ECO:0000256" key="2">
    <source>
        <dbReference type="ARBA" id="ARBA00022759"/>
    </source>
</evidence>
<dbReference type="SMART" id="SM00318">
    <property type="entry name" value="SNc"/>
    <property type="match status" value="1"/>
</dbReference>
<organism evidence="5 6">
    <name type="scientific">Kolteria novifilia</name>
    <dbReference type="NCBI Taxonomy" id="2527975"/>
    <lineage>
        <taxon>Bacteria</taxon>
        <taxon>Pseudomonadati</taxon>
        <taxon>Planctomycetota</taxon>
        <taxon>Planctomycetia</taxon>
        <taxon>Kolteriales</taxon>
        <taxon>Kolteriaceae</taxon>
        <taxon>Kolteria</taxon>
    </lineage>
</organism>
<sequence>MQSSRSWFLLLAVGVIGGSSIYHQLANQTNSPDHQRNTGGKISLVYGQVTGVIDGDKLRLRLKLETPTGDQLGDEHDVRLFGIDAPELDQPKGQEAKDLVSEIILDQEVLLEMIRTNDEHWEALVYSVPGVSVNEIVLASGLAWLDEKRASEEEAFCVSASVARGAALGIWADADSIPPWQWRKMTAAAKQLRWKQVYREKGLAKA</sequence>
<dbReference type="Proteomes" id="UP000317093">
    <property type="component" value="Chromosome"/>
</dbReference>
<protein>
    <recommendedName>
        <fullName evidence="4">TNase-like domain-containing protein</fullName>
    </recommendedName>
</protein>
<evidence type="ECO:0000313" key="6">
    <source>
        <dbReference type="Proteomes" id="UP000317093"/>
    </source>
</evidence>
<dbReference type="PANTHER" id="PTHR12302">
    <property type="entry name" value="EBNA2 BINDING PROTEIN P100"/>
    <property type="match status" value="1"/>
</dbReference>